<dbReference type="HOGENOM" id="CLU_093409_2_0_0"/>
<gene>
    <name evidence="3" type="ordered locus">Lebu_0616</name>
</gene>
<protein>
    <recommendedName>
        <fullName evidence="5">YokE-like PH domain-containing protein</fullName>
    </recommendedName>
</protein>
<dbReference type="EMBL" id="CP001685">
    <property type="protein sequence ID" value="ACV38524.1"/>
    <property type="molecule type" value="Genomic_DNA"/>
</dbReference>
<dbReference type="InterPro" id="IPR039519">
    <property type="entry name" value="YokE-like_PH"/>
</dbReference>
<proteinExistence type="predicted"/>
<evidence type="ECO:0008006" key="5">
    <source>
        <dbReference type="Google" id="ProtNLM"/>
    </source>
</evidence>
<evidence type="ECO:0000313" key="4">
    <source>
        <dbReference type="Proteomes" id="UP000001910"/>
    </source>
</evidence>
<accession>C7N8P3</accession>
<dbReference type="OrthoDB" id="2307739at2"/>
<dbReference type="RefSeq" id="WP_015768872.1">
    <property type="nucleotide sequence ID" value="NC_013192.1"/>
</dbReference>
<evidence type="ECO:0000259" key="2">
    <source>
        <dbReference type="Pfam" id="PF14470"/>
    </source>
</evidence>
<keyword evidence="4" id="KW-1185">Reference proteome</keyword>
<evidence type="ECO:0000313" key="3">
    <source>
        <dbReference type="EMBL" id="ACV38524.1"/>
    </source>
</evidence>
<dbReference type="eggNOG" id="ENOG5032U4N">
    <property type="taxonomic scope" value="Bacteria"/>
</dbReference>
<dbReference type="STRING" id="523794.Lebu_0616"/>
<feature type="domain" description="SHOCT" evidence="1">
    <location>
        <begin position="139"/>
        <end position="166"/>
    </location>
</feature>
<dbReference type="Pfam" id="PF14470">
    <property type="entry name" value="bPH_3"/>
    <property type="match status" value="1"/>
</dbReference>
<feature type="domain" description="YokE-like PH" evidence="2">
    <location>
        <begin position="34"/>
        <end position="124"/>
    </location>
</feature>
<dbReference type="Proteomes" id="UP000001910">
    <property type="component" value="Chromosome"/>
</dbReference>
<sequence>MRTLKQIKEMLAKGGATHFWGTKREVKELPKIITDNEVVTYATSGYYESHTWLIVSTSKRIIFLDKGMFFGLKQIEIPLNKINSIVYKKGFFLGEIEIWDGATMMKVTKILNKTLVPFVNAVNKAKEKFERAQQTSVADELIKFKGLLDQGVITRKEFERKKRELLDEDQ</sequence>
<dbReference type="InterPro" id="IPR018649">
    <property type="entry name" value="SHOCT"/>
</dbReference>
<dbReference type="AlphaFoldDB" id="C7N8P3"/>
<organism evidence="3 4">
    <name type="scientific">Leptotrichia buccalis (strain ATCC 14201 / DSM 1135 / JCM 12969 / NCTC 10249 / C-1013-b)</name>
    <dbReference type="NCBI Taxonomy" id="523794"/>
    <lineage>
        <taxon>Bacteria</taxon>
        <taxon>Fusobacteriati</taxon>
        <taxon>Fusobacteriota</taxon>
        <taxon>Fusobacteriia</taxon>
        <taxon>Fusobacteriales</taxon>
        <taxon>Leptotrichiaceae</taxon>
        <taxon>Leptotrichia</taxon>
    </lineage>
</organism>
<dbReference type="Pfam" id="PF09851">
    <property type="entry name" value="SHOCT"/>
    <property type="match status" value="1"/>
</dbReference>
<dbReference type="KEGG" id="lba:Lebu_0616"/>
<name>C7N8P3_LEPBD</name>
<reference evidence="3 4" key="1">
    <citation type="journal article" date="2009" name="Stand. Genomic Sci.">
        <title>Complete genome sequence of Leptotrichia buccalis type strain (C-1013-b).</title>
        <authorList>
            <person name="Ivanova N."/>
            <person name="Gronow S."/>
            <person name="Lapidus A."/>
            <person name="Copeland A."/>
            <person name="Glavina Del Rio T."/>
            <person name="Nolan M."/>
            <person name="Lucas S."/>
            <person name="Chen F."/>
            <person name="Tice H."/>
            <person name="Cheng J.F."/>
            <person name="Saunders E."/>
            <person name="Bruce D."/>
            <person name="Goodwin L."/>
            <person name="Brettin T."/>
            <person name="Detter J.C."/>
            <person name="Han C."/>
            <person name="Pitluck S."/>
            <person name="Mikhailova N."/>
            <person name="Pati A."/>
            <person name="Mavrommatis K."/>
            <person name="Chen A."/>
            <person name="Palaniappan K."/>
            <person name="Land M."/>
            <person name="Hauser L."/>
            <person name="Chang Y.J."/>
            <person name="Jeffries C.D."/>
            <person name="Chain P."/>
            <person name="Rohde C."/>
            <person name="Goker M."/>
            <person name="Bristow J."/>
            <person name="Eisen J.A."/>
            <person name="Markowitz V."/>
            <person name="Hugenholtz P."/>
            <person name="Kyrpides N.C."/>
            <person name="Klenk H.P."/>
        </authorList>
    </citation>
    <scope>NUCLEOTIDE SEQUENCE [LARGE SCALE GENOMIC DNA]</scope>
    <source>
        <strain evidence="4">ATCC 14201 / DSM 1135 / JCM 12969 / NCTC 10249 / C-1013-b</strain>
    </source>
</reference>
<evidence type="ECO:0000259" key="1">
    <source>
        <dbReference type="Pfam" id="PF09851"/>
    </source>
</evidence>